<evidence type="ECO:0000259" key="2">
    <source>
        <dbReference type="Pfam" id="PF02338"/>
    </source>
</evidence>
<evidence type="ECO:0000256" key="1">
    <source>
        <dbReference type="ARBA" id="ARBA00010407"/>
    </source>
</evidence>
<dbReference type="Proteomes" id="UP000315295">
    <property type="component" value="Unassembled WGS sequence"/>
</dbReference>
<reference evidence="3 4" key="1">
    <citation type="journal article" date="2019" name="G3 (Bethesda)">
        <title>Sequencing of a Wild Apple (Malus baccata) Genome Unravels the Differences Between Cultivated and Wild Apple Species Regarding Disease Resistance and Cold Tolerance.</title>
        <authorList>
            <person name="Chen X."/>
        </authorList>
    </citation>
    <scope>NUCLEOTIDE SEQUENCE [LARGE SCALE GENOMIC DNA]</scope>
    <source>
        <strain evidence="4">cv. Shandingzi</strain>
        <tissue evidence="3">Leaves</tissue>
    </source>
</reference>
<evidence type="ECO:0000313" key="3">
    <source>
        <dbReference type="EMBL" id="TQD69524.1"/>
    </source>
</evidence>
<dbReference type="GO" id="GO:0004843">
    <property type="term" value="F:cysteine-type deubiquitinase activity"/>
    <property type="evidence" value="ECO:0007669"/>
    <property type="project" value="TreeGrafter"/>
</dbReference>
<evidence type="ECO:0000313" key="4">
    <source>
        <dbReference type="Proteomes" id="UP000315295"/>
    </source>
</evidence>
<dbReference type="PANTHER" id="PTHR12419">
    <property type="entry name" value="OTU DOMAIN CONTAINING PROTEIN"/>
    <property type="match status" value="1"/>
</dbReference>
<dbReference type="AlphaFoldDB" id="A0A540K5M1"/>
<comment type="similarity">
    <text evidence="1">Belongs to the peptidase C85 family.</text>
</comment>
<accession>A0A540K5M1</accession>
<dbReference type="InterPro" id="IPR050704">
    <property type="entry name" value="Peptidase_C85-like"/>
</dbReference>
<comment type="caution">
    <text evidence="3">The sequence shown here is derived from an EMBL/GenBank/DDBJ whole genome shotgun (WGS) entry which is preliminary data.</text>
</comment>
<dbReference type="CDD" id="cd22751">
    <property type="entry name" value="OTU_plant_OTU9-like"/>
    <property type="match status" value="1"/>
</dbReference>
<dbReference type="SUPFAM" id="SSF54001">
    <property type="entry name" value="Cysteine proteinases"/>
    <property type="match status" value="1"/>
</dbReference>
<dbReference type="Gene3D" id="3.90.70.80">
    <property type="match status" value="1"/>
</dbReference>
<organism evidence="3 4">
    <name type="scientific">Malus baccata</name>
    <name type="common">Siberian crab apple</name>
    <name type="synonym">Pyrus baccata</name>
    <dbReference type="NCBI Taxonomy" id="106549"/>
    <lineage>
        <taxon>Eukaryota</taxon>
        <taxon>Viridiplantae</taxon>
        <taxon>Streptophyta</taxon>
        <taxon>Embryophyta</taxon>
        <taxon>Tracheophyta</taxon>
        <taxon>Spermatophyta</taxon>
        <taxon>Magnoliopsida</taxon>
        <taxon>eudicotyledons</taxon>
        <taxon>Gunneridae</taxon>
        <taxon>Pentapetalae</taxon>
        <taxon>rosids</taxon>
        <taxon>fabids</taxon>
        <taxon>Rosales</taxon>
        <taxon>Rosaceae</taxon>
        <taxon>Amygdaloideae</taxon>
        <taxon>Maleae</taxon>
        <taxon>Malus</taxon>
    </lineage>
</organism>
<sequence length="160" mass="18935">MLQFRAIADQLFRNPEYHKHVRKQVIKQLKHHKKLYEAYVPMKYRRYLRKMKKTGEWGDHLTLQAAADRFGAKICLITSFRDTCFIEILPKDGNPNLELWLSFWSEVHYNSLYASAGDELNHYLYFSFAIFSPRHLGIGTIQDIINPLIPFYGSVYRCSD</sequence>
<dbReference type="PANTHER" id="PTHR12419:SF110">
    <property type="entry name" value="OVARIAN TUMOR DOMAIN-CONTAINING DEUBIQUITINATING ENZYME 9"/>
    <property type="match status" value="1"/>
</dbReference>
<keyword evidence="4" id="KW-1185">Reference proteome</keyword>
<dbReference type="EMBL" id="VIEB01003320">
    <property type="protein sequence ID" value="TQD69524.1"/>
    <property type="molecule type" value="Genomic_DNA"/>
</dbReference>
<protein>
    <recommendedName>
        <fullName evidence="2">OTU domain-containing protein</fullName>
    </recommendedName>
</protein>
<name>A0A540K5M1_MALBA</name>
<dbReference type="InterPro" id="IPR038765">
    <property type="entry name" value="Papain-like_cys_pep_sf"/>
</dbReference>
<dbReference type="Pfam" id="PF02338">
    <property type="entry name" value="OTU"/>
    <property type="match status" value="1"/>
</dbReference>
<feature type="domain" description="OTU" evidence="2">
    <location>
        <begin position="4"/>
        <end position="88"/>
    </location>
</feature>
<proteinExistence type="inferred from homology"/>
<gene>
    <name evidence="3" type="ORF">C1H46_044943</name>
</gene>
<dbReference type="GO" id="GO:0016579">
    <property type="term" value="P:protein deubiquitination"/>
    <property type="evidence" value="ECO:0007669"/>
    <property type="project" value="TreeGrafter"/>
</dbReference>
<dbReference type="InterPro" id="IPR003323">
    <property type="entry name" value="OTU_dom"/>
</dbReference>